<dbReference type="Gene3D" id="3.40.710.10">
    <property type="entry name" value="DD-peptidase/beta-lactamase superfamily"/>
    <property type="match status" value="1"/>
</dbReference>
<dbReference type="PATRIC" id="fig|1429439.4.peg.1241"/>
<accession>W4MCQ3</accession>
<dbReference type="GO" id="GO:0008955">
    <property type="term" value="F:peptidoglycan glycosyltransferase activity"/>
    <property type="evidence" value="ECO:0007669"/>
    <property type="project" value="UniProtKB-EC"/>
</dbReference>
<dbReference type="GO" id="GO:0030288">
    <property type="term" value="C:outer membrane-bounded periplasmic space"/>
    <property type="evidence" value="ECO:0007669"/>
    <property type="project" value="TreeGrafter"/>
</dbReference>
<dbReference type="PANTHER" id="PTHR32282">
    <property type="entry name" value="BINDING PROTEIN TRANSPEPTIDASE, PUTATIVE-RELATED"/>
    <property type="match status" value="1"/>
</dbReference>
<evidence type="ECO:0000256" key="4">
    <source>
        <dbReference type="ARBA" id="ARBA00022676"/>
    </source>
</evidence>
<evidence type="ECO:0000256" key="1">
    <source>
        <dbReference type="ARBA" id="ARBA00004752"/>
    </source>
</evidence>
<dbReference type="HOGENOM" id="CLU_012369_0_0_7"/>
<dbReference type="GO" id="GO:0009252">
    <property type="term" value="P:peptidoglycan biosynthetic process"/>
    <property type="evidence" value="ECO:0007669"/>
    <property type="project" value="TreeGrafter"/>
</dbReference>
<keyword evidence="12" id="KW-1185">Reference proteome</keyword>
<dbReference type="SUPFAM" id="SSF53955">
    <property type="entry name" value="Lysozyme-like"/>
    <property type="match status" value="1"/>
</dbReference>
<name>W4MCQ3_9BACT</name>
<sequence>MKAIWRKPVLLTGLCAMILVAGVLITYEMRTSALQARYFSALSRQLTYRVAPGPSSAIHFPSTGPYDERLGYTELPAFLDRLTVQNYTIAKQARLSQPLQQTMAWGLFPIYDEKTQTGLHIRGRHNELIFAALHPQRIYLRFEGIPQLIVDTLLFIENRELLNTGYPHRNPVVEWDRLGRAIWDAMRQVIEPDQNAAGGSTLATQLEKFRHSPGGRTDTAMEKLRQMLTASLRAYRHGKNTLAAQRQIILNYLNALPLAAQAGYGEVHSLGDGLWAWYGSDFAHVNRVLSEPVKTYDRDRLTAYALAYKQVLSLLLAHRRPSFYLRQNPAALTRQTDRYLQLVTRAGLIPPALRDAALHIMPLPVRQRVPPQSPVSFVDRKAANVVLHHLASLLGVSGLYALDRLDLAVQSTLDHRAQDAVTDRLQQWHSKASIEADGLTGPRLLHTAADPAKVRYSLILYERVGPVNLLRVHTDNLNQPFDLNHGIKLDLGSTAKLRTLITYLEIVAALHERYASVAPTARHAVNIHPDDRLTQWALDYLAKTPNSSLLRILDAAMARRYSANPKARFFTGGGMHEFVNFDRRDDTREMSVREAFRRSVNLVFIRLMRDIARYYTAQLPEVAAEIKAGHGSIQRPPEQEEQSDAGARQPLPSVRRWVRKYAEKRPAAIMNALIARIHPTPQRFAALYGALKPQATLAEFRAFLRARFPHPNLTERVISSLFTRFVAATHTWKSRGSLTALPPDELRVAAYAYRYPEAKRRELLAAVLKDKPAAKPRRVRPQPRRAAIGTNTRIQREQQAFAAIHKAWQRLGYPFASLVPSYATAIGSSADRPGALAELIGIVANDGIRYPTRHIDKLHFASGTPYETLLIPQDRAQTVLHPAIAAVVKEALYDVVERGTGRRLHGVFKDANGRVLRVGGKTGTGDHRNKTFGAGGELIASRVVNRAAALVFMIDDRFFGTLTAYVPGPDAAGYQFTSSLTTQALKRLASALDPVLQDASR</sequence>
<dbReference type="InterPro" id="IPR050396">
    <property type="entry name" value="Glycosyltr_51/Transpeptidase"/>
</dbReference>
<dbReference type="GO" id="GO:0004180">
    <property type="term" value="F:carboxypeptidase activity"/>
    <property type="evidence" value="ECO:0007669"/>
    <property type="project" value="UniProtKB-KW"/>
</dbReference>
<dbReference type="InterPro" id="IPR001264">
    <property type="entry name" value="Glyco_trans_51"/>
</dbReference>
<keyword evidence="4" id="KW-0328">Glycosyltransferase</keyword>
<evidence type="ECO:0000259" key="10">
    <source>
        <dbReference type="Pfam" id="PF00912"/>
    </source>
</evidence>
<dbReference type="InterPro" id="IPR036950">
    <property type="entry name" value="PBP_transglycosylase"/>
</dbReference>
<keyword evidence="6" id="KW-0511">Multifunctional enzyme</keyword>
<comment type="caution">
    <text evidence="11">The sequence shown here is derived from an EMBL/GenBank/DDBJ whole genome shotgun (WGS) entry which is preliminary data.</text>
</comment>
<evidence type="ECO:0000256" key="5">
    <source>
        <dbReference type="ARBA" id="ARBA00022679"/>
    </source>
</evidence>
<evidence type="ECO:0000313" key="12">
    <source>
        <dbReference type="Proteomes" id="UP000019140"/>
    </source>
</evidence>
<comment type="catalytic activity">
    <reaction evidence="8">
        <text>[GlcNAc-(1-&gt;4)-Mur2Ac(oyl-L-Ala-gamma-D-Glu-L-Lys-D-Ala-D-Ala)](n)-di-trans,octa-cis-undecaprenyl diphosphate + beta-D-GlcNAc-(1-&gt;4)-Mur2Ac(oyl-L-Ala-gamma-D-Glu-L-Lys-D-Ala-D-Ala)-di-trans,octa-cis-undecaprenyl diphosphate = [GlcNAc-(1-&gt;4)-Mur2Ac(oyl-L-Ala-gamma-D-Glu-L-Lys-D-Ala-D-Ala)](n+1)-di-trans,octa-cis-undecaprenyl diphosphate + di-trans,octa-cis-undecaprenyl diphosphate + H(+)</text>
        <dbReference type="Rhea" id="RHEA:23708"/>
        <dbReference type="Rhea" id="RHEA-COMP:9602"/>
        <dbReference type="Rhea" id="RHEA-COMP:9603"/>
        <dbReference type="ChEBI" id="CHEBI:15378"/>
        <dbReference type="ChEBI" id="CHEBI:58405"/>
        <dbReference type="ChEBI" id="CHEBI:60033"/>
        <dbReference type="ChEBI" id="CHEBI:78435"/>
        <dbReference type="EC" id="2.4.99.28"/>
    </reaction>
</comment>
<dbReference type="SUPFAM" id="SSF56601">
    <property type="entry name" value="beta-lactamase/transpeptidase-like"/>
    <property type="match status" value="3"/>
</dbReference>
<proteinExistence type="predicted"/>
<gene>
    <name evidence="11" type="ORF">ETSY2_07225</name>
</gene>
<keyword evidence="5" id="KW-0808">Transferase</keyword>
<keyword evidence="2" id="KW-0121">Carboxypeptidase</keyword>
<dbReference type="AlphaFoldDB" id="W4MCQ3"/>
<dbReference type="Proteomes" id="UP000019140">
    <property type="component" value="Unassembled WGS sequence"/>
</dbReference>
<feature type="domain" description="Glycosyl transferase family 51" evidence="10">
    <location>
        <begin position="134"/>
        <end position="340"/>
    </location>
</feature>
<evidence type="ECO:0000256" key="2">
    <source>
        <dbReference type="ARBA" id="ARBA00022645"/>
    </source>
</evidence>
<feature type="region of interest" description="Disordered" evidence="9">
    <location>
        <begin position="629"/>
        <end position="649"/>
    </location>
</feature>
<dbReference type="InterPro" id="IPR012338">
    <property type="entry name" value="Beta-lactam/transpept-like"/>
</dbReference>
<dbReference type="PANTHER" id="PTHR32282:SF24">
    <property type="entry name" value="GLYCOSYL TRANSFERASE FAMILY 51 DOMAIN-CONTAINING PROTEIN"/>
    <property type="match status" value="1"/>
</dbReference>
<comment type="pathway">
    <text evidence="1">Cell wall biogenesis; peptidoglycan biosynthesis.</text>
</comment>
<organism evidence="11 12">
    <name type="scientific">Candidatus Entotheonella gemina</name>
    <dbReference type="NCBI Taxonomy" id="1429439"/>
    <lineage>
        <taxon>Bacteria</taxon>
        <taxon>Pseudomonadati</taxon>
        <taxon>Nitrospinota/Tectimicrobiota group</taxon>
        <taxon>Candidatus Tectimicrobiota</taxon>
        <taxon>Candidatus Entotheonellia</taxon>
        <taxon>Candidatus Entotheonellales</taxon>
        <taxon>Candidatus Entotheonellaceae</taxon>
        <taxon>Candidatus Entotheonella</taxon>
    </lineage>
</organism>
<reference evidence="11 12" key="1">
    <citation type="journal article" date="2014" name="Nature">
        <title>An environmental bacterial taxon with a large and distinct metabolic repertoire.</title>
        <authorList>
            <person name="Wilson M.C."/>
            <person name="Mori T."/>
            <person name="Ruckert C."/>
            <person name="Uria A.R."/>
            <person name="Helf M.J."/>
            <person name="Takada K."/>
            <person name="Gernert C."/>
            <person name="Steffens U.A."/>
            <person name="Heycke N."/>
            <person name="Schmitt S."/>
            <person name="Rinke C."/>
            <person name="Helfrich E.J."/>
            <person name="Brachmann A.O."/>
            <person name="Gurgui C."/>
            <person name="Wakimoto T."/>
            <person name="Kracht M."/>
            <person name="Crusemann M."/>
            <person name="Hentschel U."/>
            <person name="Abe I."/>
            <person name="Matsunaga S."/>
            <person name="Kalinowski J."/>
            <person name="Takeyama H."/>
            <person name="Piel J."/>
        </authorList>
    </citation>
    <scope>NUCLEOTIDE SEQUENCE [LARGE SCALE GENOMIC DNA]</scope>
    <source>
        <strain evidence="12">TSY2</strain>
    </source>
</reference>
<dbReference type="GO" id="GO:0006508">
    <property type="term" value="P:proteolysis"/>
    <property type="evidence" value="ECO:0007669"/>
    <property type="project" value="UniProtKB-KW"/>
</dbReference>
<evidence type="ECO:0000256" key="9">
    <source>
        <dbReference type="SAM" id="MobiDB-lite"/>
    </source>
</evidence>
<evidence type="ECO:0000256" key="6">
    <source>
        <dbReference type="ARBA" id="ARBA00023268"/>
    </source>
</evidence>
<dbReference type="Pfam" id="PF00912">
    <property type="entry name" value="Transgly"/>
    <property type="match status" value="1"/>
</dbReference>
<protein>
    <recommendedName>
        <fullName evidence="7">peptidoglycan glycosyltransferase</fullName>
        <ecNumber evidence="7">2.4.99.28</ecNumber>
    </recommendedName>
</protein>
<dbReference type="EC" id="2.4.99.28" evidence="7"/>
<keyword evidence="3" id="KW-0378">Hydrolase</keyword>
<keyword evidence="3" id="KW-0645">Protease</keyword>
<evidence type="ECO:0000256" key="7">
    <source>
        <dbReference type="ARBA" id="ARBA00044770"/>
    </source>
</evidence>
<evidence type="ECO:0000313" key="11">
    <source>
        <dbReference type="EMBL" id="ETX08124.1"/>
    </source>
</evidence>
<dbReference type="InterPro" id="IPR023346">
    <property type="entry name" value="Lysozyme-like_dom_sf"/>
</dbReference>
<dbReference type="EMBL" id="AZHX01000295">
    <property type="protein sequence ID" value="ETX08124.1"/>
    <property type="molecule type" value="Genomic_DNA"/>
</dbReference>
<dbReference type="Gene3D" id="1.10.3810.10">
    <property type="entry name" value="Biosynthetic peptidoglycan transglycosylase-like"/>
    <property type="match status" value="1"/>
</dbReference>
<evidence type="ECO:0000256" key="8">
    <source>
        <dbReference type="ARBA" id="ARBA00049902"/>
    </source>
</evidence>
<evidence type="ECO:0000256" key="3">
    <source>
        <dbReference type="ARBA" id="ARBA00022670"/>
    </source>
</evidence>